<feature type="region of interest" description="Disordered" evidence="2">
    <location>
        <begin position="1"/>
        <end position="21"/>
    </location>
</feature>
<feature type="compositionally biased region" description="Basic residues" evidence="2">
    <location>
        <begin position="62"/>
        <end position="71"/>
    </location>
</feature>
<evidence type="ECO:0000313" key="3">
    <source>
        <dbReference type="EMBL" id="RXW14204.1"/>
    </source>
</evidence>
<evidence type="ECO:0008006" key="5">
    <source>
        <dbReference type="Google" id="ProtNLM"/>
    </source>
</evidence>
<dbReference type="InterPro" id="IPR004242">
    <property type="entry name" value="Transposase_21"/>
</dbReference>
<organism evidence="3 4">
    <name type="scientific">Candolleomyces aberdarensis</name>
    <dbReference type="NCBI Taxonomy" id="2316362"/>
    <lineage>
        <taxon>Eukaryota</taxon>
        <taxon>Fungi</taxon>
        <taxon>Dikarya</taxon>
        <taxon>Basidiomycota</taxon>
        <taxon>Agaricomycotina</taxon>
        <taxon>Agaricomycetes</taxon>
        <taxon>Agaricomycetidae</taxon>
        <taxon>Agaricales</taxon>
        <taxon>Agaricineae</taxon>
        <taxon>Psathyrellaceae</taxon>
        <taxon>Candolleomyces</taxon>
    </lineage>
</organism>
<accession>A0A4Q2D710</accession>
<keyword evidence="1" id="KW-0175">Coiled coil</keyword>
<dbReference type="OrthoDB" id="2669721at2759"/>
<feature type="compositionally biased region" description="Pro residues" evidence="2">
    <location>
        <begin position="128"/>
        <end position="139"/>
    </location>
</feature>
<protein>
    <recommendedName>
        <fullName evidence="5">Transposase</fullName>
    </recommendedName>
</protein>
<feature type="compositionally biased region" description="Basic and acidic residues" evidence="2">
    <location>
        <begin position="12"/>
        <end position="21"/>
    </location>
</feature>
<dbReference type="AlphaFoldDB" id="A0A4Q2D710"/>
<reference evidence="3 4" key="1">
    <citation type="submission" date="2019-01" db="EMBL/GenBank/DDBJ databases">
        <title>Draft genome sequence of Psathyrella aberdarensis IHI B618.</title>
        <authorList>
            <person name="Buettner E."/>
            <person name="Kellner H."/>
        </authorList>
    </citation>
    <scope>NUCLEOTIDE SEQUENCE [LARGE SCALE GENOMIC DNA]</scope>
    <source>
        <strain evidence="3 4">IHI B618</strain>
    </source>
</reference>
<feature type="coiled-coil region" evidence="1">
    <location>
        <begin position="1016"/>
        <end position="1078"/>
    </location>
</feature>
<feature type="region of interest" description="Disordered" evidence="2">
    <location>
        <begin position="44"/>
        <end position="164"/>
    </location>
</feature>
<evidence type="ECO:0000256" key="2">
    <source>
        <dbReference type="SAM" id="MobiDB-lite"/>
    </source>
</evidence>
<dbReference type="STRING" id="2316362.A0A4Q2D710"/>
<sequence>MAPRRPYVADPHAPDKPGQHFHPEKNIWLWWCDCADQCLSRMTKVSKSSYFRHNPETDRTDHSRRRKRPRTGAHNAPGPLDGRSDALPAPEPPQHDNGAIPQPDPPPPGSNRSSSPPFNDQGPLAEEPVPPQPYYPPNPANAAHEGHAGSQQPADGAQNDLQDNLEDRENDPELREATLESLQSSLKFIQDIKNARITDSIFPKDLQEAILQPIEEIFDLDDPDIELSLNTYLAIANASEDVYRSVRTIILKRWPESKMLSFEQIRKKVQEFSRVTPIISDMCVNSCVTYTSQFQDHEVCPECGEARYTTSSRGKQMPRQKFYTLPIGPTIQVLWRNPTSAKNMTYRRQKTLENLNKFVTPDGTIYVTETDDITSGEDYLRSVLSGIIGLEDTVLMISIDGAQLYRQRESDCWIYIWVLMDLAPDLRYKKQYVIPGAVIPGPNAPKNLDSFLFPGLAHVSSLQKDGFKVWDASNPRIFLSKPIVVFATADGPAMVHFSGFVGYKGYQGCREFCNMLSRRSSDHAKAYYPALLKPEGHLVPGSSHPDIDVLNHLHHHQTPGHTQAQYNRRLDIVLSARNTAQYLRFRRDTGIAKPSIFSGMHIYPPMPAMFPSDVMHLLGLNIPDIILDVFRGTISCELDDDSDTWDFAVLTDDIWTRHGDIIALWRPFFAAGFDHVPTNPVEFLNSGYRAQEFLIYIYDLLPAILYNVLPETYWTTFCKLCAMVKIVLQRRLTREQIEHAQVLVLEFALEFETKFVQRKASRIHFVRPCIHNIIHIPSSTLRIGPHGLISQYTMERTIGNIVEEMKQHTTAAGNAAQRAIRRAQVNAVKALILTEDGHLSPPSPRYPRSPAGNGYCILWPRDQSKNGRVIPEDEFTALEDFFNRKAVDFPFTRMQMCLKKWGRLQLPTGDIARSAFQEGKRSQDAPMRITRMVKFEHQDLSNLGSSNGGFTLAEVSPTLHRGSAYHAGHSNPSGRSNGATAMSAADNLELRITREADATKLLDSGNQAYQTLNQKSQALHARNQMIEKRIAELEKEVKLLKKAEKRENGFALKLSSCLKSLESTAAELKATATNLKSVGSGTATEAHWTTRLAMLNLPQQPTDEDEARALYWDEEHYTSSNNSGVSTPSVSVLEGGKRVHVPAWAVNREGVQVSAAEFEHARRCGRSQILAAEKARPGSITPRWLMNDAVIRPRQF</sequence>
<evidence type="ECO:0000313" key="4">
    <source>
        <dbReference type="Proteomes" id="UP000290288"/>
    </source>
</evidence>
<proteinExistence type="predicted"/>
<dbReference type="EMBL" id="SDEE01000745">
    <property type="protein sequence ID" value="RXW14204.1"/>
    <property type="molecule type" value="Genomic_DNA"/>
</dbReference>
<name>A0A4Q2D710_9AGAR</name>
<keyword evidence="4" id="KW-1185">Reference proteome</keyword>
<dbReference type="Pfam" id="PF02992">
    <property type="entry name" value="Transposase_21"/>
    <property type="match status" value="1"/>
</dbReference>
<comment type="caution">
    <text evidence="3">The sequence shown here is derived from an EMBL/GenBank/DDBJ whole genome shotgun (WGS) entry which is preliminary data.</text>
</comment>
<gene>
    <name evidence="3" type="ORF">EST38_g11650</name>
</gene>
<dbReference type="Proteomes" id="UP000290288">
    <property type="component" value="Unassembled WGS sequence"/>
</dbReference>
<evidence type="ECO:0000256" key="1">
    <source>
        <dbReference type="SAM" id="Coils"/>
    </source>
</evidence>